<dbReference type="EMBL" id="MJFZ01000048">
    <property type="protein sequence ID" value="RAW40438.1"/>
    <property type="molecule type" value="Genomic_DNA"/>
</dbReference>
<dbReference type="EMBL" id="RCMK01001137">
    <property type="protein sequence ID" value="KAG2900993.1"/>
    <property type="molecule type" value="Genomic_DNA"/>
</dbReference>
<evidence type="ECO:0008006" key="16">
    <source>
        <dbReference type="Google" id="ProtNLM"/>
    </source>
</evidence>
<evidence type="ECO:0000313" key="10">
    <source>
        <dbReference type="EMBL" id="KAG2956848.1"/>
    </source>
</evidence>
<dbReference type="InterPro" id="IPR036396">
    <property type="entry name" value="Cyt_P450_sf"/>
</dbReference>
<keyword evidence="2 5" id="KW-0479">Metal-binding</keyword>
<reference evidence="13 15" key="1">
    <citation type="submission" date="2018-01" db="EMBL/GenBank/DDBJ databases">
        <title>Draft genome of the strawberry crown rot pathogen Phytophthora cactorum.</title>
        <authorList>
            <person name="Armitage A.D."/>
            <person name="Lysoe E."/>
            <person name="Nellist C.F."/>
            <person name="Harrison R.J."/>
            <person name="Brurberg M.B."/>
        </authorList>
    </citation>
    <scope>NUCLEOTIDE SEQUENCE [LARGE SCALE GENOMIC DNA]</scope>
    <source>
        <strain evidence="13 15">10300</strain>
    </source>
</reference>
<keyword evidence="5 6" id="KW-0349">Heme</keyword>
<evidence type="ECO:0000256" key="5">
    <source>
        <dbReference type="PIRSR" id="PIRSR602401-1"/>
    </source>
</evidence>
<keyword evidence="3 6" id="KW-0560">Oxidoreductase</keyword>
<evidence type="ECO:0000313" key="13">
    <source>
        <dbReference type="EMBL" id="RAW40391.1"/>
    </source>
</evidence>
<dbReference type="InterPro" id="IPR001128">
    <property type="entry name" value="Cyt_P450"/>
</dbReference>
<dbReference type="Proteomes" id="UP000735874">
    <property type="component" value="Unassembled WGS sequence"/>
</dbReference>
<evidence type="ECO:0000256" key="1">
    <source>
        <dbReference type="ARBA" id="ARBA00010617"/>
    </source>
</evidence>
<dbReference type="AlphaFoldDB" id="A0A329SVC5"/>
<organism evidence="13 15">
    <name type="scientific">Phytophthora cactorum</name>
    <dbReference type="NCBI Taxonomy" id="29920"/>
    <lineage>
        <taxon>Eukaryota</taxon>
        <taxon>Sar</taxon>
        <taxon>Stramenopiles</taxon>
        <taxon>Oomycota</taxon>
        <taxon>Peronosporomycetes</taxon>
        <taxon>Peronosporales</taxon>
        <taxon>Peronosporaceae</taxon>
        <taxon>Phytophthora</taxon>
    </lineage>
</organism>
<evidence type="ECO:0000256" key="2">
    <source>
        <dbReference type="ARBA" id="ARBA00022723"/>
    </source>
</evidence>
<dbReference type="Proteomes" id="UP000697107">
    <property type="component" value="Unassembled WGS sequence"/>
</dbReference>
<dbReference type="Gene3D" id="1.10.630.10">
    <property type="entry name" value="Cytochrome P450"/>
    <property type="match status" value="1"/>
</dbReference>
<dbReference type="InterPro" id="IPR002401">
    <property type="entry name" value="Cyt_P450_E_grp-I"/>
</dbReference>
<evidence type="ECO:0000313" key="12">
    <source>
        <dbReference type="EMBL" id="KAG6941385.1"/>
    </source>
</evidence>
<dbReference type="Proteomes" id="UP000774804">
    <property type="component" value="Unassembled WGS sequence"/>
</dbReference>
<dbReference type="GO" id="GO:0006629">
    <property type="term" value="P:lipid metabolic process"/>
    <property type="evidence" value="ECO:0007669"/>
    <property type="project" value="UniProtKB-ARBA"/>
</dbReference>
<proteinExistence type="inferred from homology"/>
<dbReference type="Pfam" id="PF00067">
    <property type="entry name" value="p450"/>
    <property type="match status" value="1"/>
</dbReference>
<keyword evidence="6" id="KW-0503">Monooxygenase</keyword>
<dbReference type="PANTHER" id="PTHR24296">
    <property type="entry name" value="CYTOCHROME P450"/>
    <property type="match status" value="1"/>
</dbReference>
<dbReference type="PRINTS" id="PR00385">
    <property type="entry name" value="P450"/>
</dbReference>
<dbReference type="CDD" id="cd11064">
    <property type="entry name" value="CYP86A"/>
    <property type="match status" value="1"/>
</dbReference>
<keyword evidence="4 5" id="KW-0408">Iron</keyword>
<feature type="binding site" description="axial binding residue" evidence="5">
    <location>
        <position position="468"/>
    </location>
    <ligand>
        <name>heme</name>
        <dbReference type="ChEBI" id="CHEBI:30413"/>
    </ligand>
    <ligandPart>
        <name>Fe</name>
        <dbReference type="ChEBI" id="CHEBI:18248"/>
    </ligandPart>
</feature>
<dbReference type="Proteomes" id="UP000251314">
    <property type="component" value="Unassembled WGS sequence"/>
</dbReference>
<dbReference type="VEuPathDB" id="FungiDB:PC110_g3377"/>
<dbReference type="SUPFAM" id="SSF48264">
    <property type="entry name" value="Cytochrome P450"/>
    <property type="match status" value="1"/>
</dbReference>
<protein>
    <recommendedName>
        <fullName evidence="16">Cytochrome P450</fullName>
    </recommendedName>
</protein>
<evidence type="ECO:0000313" key="7">
    <source>
        <dbReference type="EMBL" id="KAG2828707.1"/>
    </source>
</evidence>
<dbReference type="EMBL" id="JAENGZ010003589">
    <property type="protein sequence ID" value="KAG6941385.1"/>
    <property type="molecule type" value="Genomic_DNA"/>
</dbReference>
<accession>A0A329SVC5</accession>
<dbReference type="GO" id="GO:0004497">
    <property type="term" value="F:monooxygenase activity"/>
    <property type="evidence" value="ECO:0007669"/>
    <property type="project" value="UniProtKB-KW"/>
</dbReference>
<dbReference type="InterPro" id="IPR017972">
    <property type="entry name" value="Cyt_P450_CS"/>
</dbReference>
<dbReference type="GO" id="GO:0005506">
    <property type="term" value="F:iron ion binding"/>
    <property type="evidence" value="ECO:0007669"/>
    <property type="project" value="InterPro"/>
</dbReference>
<keyword evidence="15" id="KW-1185">Reference proteome</keyword>
<dbReference type="Proteomes" id="UP000688947">
    <property type="component" value="Unassembled WGS sequence"/>
</dbReference>
<evidence type="ECO:0000313" key="9">
    <source>
        <dbReference type="EMBL" id="KAG2900993.1"/>
    </source>
</evidence>
<sequence length="526" mass="59274">MLLPSLLGANDKFGPILLGLAAATAVVTLSSMCRKKSFPPDGVTPVSFLPGIPLLGNTLEMVANIPRIQDWISGHFQERNGKPIGVRLVGKNKLIYLAKPEHFEQVLKLQSGNFNKGIDVHVVFSDFMGNGILLVNGDRWKYHRKVLVNLFSARALRDFMTPVVQKNVQVLMDILAHASETGDELDIYKLMNKFTFETFAEIGFGQKLGNLKSPDDHPFEVAFDQAHHICTERFSFPVWLWKLKRWLNVGSERLLRNYMVVINEYLMETISTAMNRRRAQEGDYQPVNKDIVSIILESMEKSEQTITPSDIRDIAFAGMIAGRDTTADALSWLMHELHHHPRVVKKLREELITKLPQFGYSESYVPSMDEVQDLPYLEATIREVLRLFPPVPIIPYHCYRDTVFPDGTFIPADSAVLLSPYSTARLESVWGPDASSFVPERFLDTKSGELLKVATTEFAAFSAGSRVCVGRNLAMLELKLVVSCLVSYFRLVEVSGQNVTHGNGVTIRMKNPLMMKVERVLNNNDC</sequence>
<dbReference type="OrthoDB" id="1470350at2759"/>
<reference evidence="7" key="2">
    <citation type="submission" date="2018-10" db="EMBL/GenBank/DDBJ databases">
        <title>Effector identification in a new, highly contiguous assembly of the strawberry crown rot pathogen Phytophthora cactorum.</title>
        <authorList>
            <person name="Armitage A.D."/>
            <person name="Nellist C.F."/>
            <person name="Bates H."/>
            <person name="Vickerstaff R.J."/>
            <person name="Harrison R.J."/>
        </authorList>
    </citation>
    <scope>NUCLEOTIDE SEQUENCE</scope>
    <source>
        <strain evidence="7">15-7</strain>
        <strain evidence="8">4032</strain>
        <strain evidence="9">4040</strain>
        <strain evidence="10">P415</strain>
        <strain evidence="11">P421</strain>
    </source>
</reference>
<dbReference type="STRING" id="29920.A0A329SVC5"/>
<dbReference type="PRINTS" id="PR00463">
    <property type="entry name" value="EP450I"/>
</dbReference>
<evidence type="ECO:0000256" key="3">
    <source>
        <dbReference type="ARBA" id="ARBA00023002"/>
    </source>
</evidence>
<evidence type="ECO:0000313" key="15">
    <source>
        <dbReference type="Proteomes" id="UP000251314"/>
    </source>
</evidence>
<dbReference type="Proteomes" id="UP000736787">
    <property type="component" value="Unassembled WGS sequence"/>
</dbReference>
<name>A0A329SVC5_9STRA</name>
<evidence type="ECO:0000313" key="11">
    <source>
        <dbReference type="EMBL" id="KAG3199924.1"/>
    </source>
</evidence>
<dbReference type="EMBL" id="RCMG01001384">
    <property type="protein sequence ID" value="KAG2828707.1"/>
    <property type="molecule type" value="Genomic_DNA"/>
</dbReference>
<evidence type="ECO:0000313" key="8">
    <source>
        <dbReference type="EMBL" id="KAG2874347.1"/>
    </source>
</evidence>
<dbReference type="GO" id="GO:0020037">
    <property type="term" value="F:heme binding"/>
    <property type="evidence" value="ECO:0007669"/>
    <property type="project" value="InterPro"/>
</dbReference>
<dbReference type="Proteomes" id="UP000760860">
    <property type="component" value="Unassembled WGS sequence"/>
</dbReference>
<evidence type="ECO:0000256" key="6">
    <source>
        <dbReference type="RuleBase" id="RU000461"/>
    </source>
</evidence>
<dbReference type="EMBL" id="MJFZ01000048">
    <property type="protein sequence ID" value="RAW40391.1"/>
    <property type="molecule type" value="Genomic_DNA"/>
</dbReference>
<comment type="caution">
    <text evidence="13">The sequence shown here is derived from an EMBL/GenBank/DDBJ whole genome shotgun (WGS) entry which is preliminary data.</text>
</comment>
<evidence type="ECO:0000313" key="14">
    <source>
        <dbReference type="EMBL" id="RAW40438.1"/>
    </source>
</evidence>
<dbReference type="EMBL" id="RCML01002865">
    <property type="protein sequence ID" value="KAG2956848.1"/>
    <property type="molecule type" value="Genomic_DNA"/>
</dbReference>
<dbReference type="GO" id="GO:0016705">
    <property type="term" value="F:oxidoreductase activity, acting on paired donors, with incorporation or reduction of molecular oxygen"/>
    <property type="evidence" value="ECO:0007669"/>
    <property type="project" value="InterPro"/>
</dbReference>
<evidence type="ECO:0000256" key="4">
    <source>
        <dbReference type="ARBA" id="ARBA00023004"/>
    </source>
</evidence>
<dbReference type="EMBL" id="RCMI01002897">
    <property type="protein sequence ID" value="KAG2874347.1"/>
    <property type="molecule type" value="Genomic_DNA"/>
</dbReference>
<dbReference type="PROSITE" id="PS00086">
    <property type="entry name" value="CYTOCHROME_P450"/>
    <property type="match status" value="1"/>
</dbReference>
<reference evidence="12" key="3">
    <citation type="submission" date="2021-01" db="EMBL/GenBank/DDBJ databases">
        <title>Phytophthora aleatoria, a newly-described species from Pinus radiata is distinct from Phytophthora cactorum isolates based on comparative genomics.</title>
        <authorList>
            <person name="Mcdougal R."/>
            <person name="Panda P."/>
            <person name="Williams N."/>
            <person name="Studholme D.J."/>
        </authorList>
    </citation>
    <scope>NUCLEOTIDE SEQUENCE</scope>
    <source>
        <strain evidence="12">NZFS 3830</strain>
    </source>
</reference>
<dbReference type="VEuPathDB" id="FungiDB:PC110_g3397"/>
<comment type="cofactor">
    <cofactor evidence="5">
        <name>heme</name>
        <dbReference type="ChEBI" id="CHEBI:30413"/>
    </cofactor>
</comment>
<dbReference type="EMBL" id="RCMV01003090">
    <property type="protein sequence ID" value="KAG3199924.1"/>
    <property type="molecule type" value="Genomic_DNA"/>
</dbReference>
<gene>
    <name evidence="12" type="ORF">JG687_00019683</name>
    <name evidence="13" type="ORF">PC110_g3377</name>
    <name evidence="14" type="ORF">PC110_g3397</name>
    <name evidence="7" type="ORF">PC113_g21420</name>
    <name evidence="8" type="ORF">PC115_g24168</name>
    <name evidence="9" type="ORF">PC117_g21840</name>
    <name evidence="10" type="ORF">PC118_g24282</name>
    <name evidence="11" type="ORF">PC129_g23965</name>
</gene>
<comment type="similarity">
    <text evidence="1 6">Belongs to the cytochrome P450 family.</text>
</comment>